<comment type="caution">
    <text evidence="1">The sequence shown here is derived from an EMBL/GenBank/DDBJ whole genome shotgun (WGS) entry which is preliminary data.</text>
</comment>
<dbReference type="InterPro" id="IPR000836">
    <property type="entry name" value="PRTase_dom"/>
</dbReference>
<reference evidence="1" key="1">
    <citation type="submission" date="2021-06" db="EMBL/GenBank/DDBJ databases">
        <title>Description of novel taxa of the family Lachnospiraceae.</title>
        <authorList>
            <person name="Chaplin A.V."/>
            <person name="Sokolova S.R."/>
            <person name="Pikina A.P."/>
            <person name="Korzhanova M."/>
            <person name="Belova V."/>
            <person name="Korostin D."/>
            <person name="Efimov B.A."/>
        </authorList>
    </citation>
    <scope>NUCLEOTIDE SEQUENCE</scope>
    <source>
        <strain evidence="1">ASD5720</strain>
    </source>
</reference>
<dbReference type="Gene3D" id="3.40.50.2020">
    <property type="match status" value="1"/>
</dbReference>
<gene>
    <name evidence="1" type="ORF">KTH89_07835</name>
</gene>
<dbReference type="RefSeq" id="WP_158347207.1">
    <property type="nucleotide sequence ID" value="NZ_JAHQCW010000009.1"/>
</dbReference>
<keyword evidence="1" id="KW-0328">Glycosyltransferase</keyword>
<dbReference type="EMBL" id="JAHQCW010000009">
    <property type="protein sequence ID" value="MBU9736443.1"/>
    <property type="molecule type" value="Genomic_DNA"/>
</dbReference>
<name>A0A949NGG1_9FIRM</name>
<organism evidence="1 2">
    <name type="scientific">Diplocloster agilis</name>
    <dbReference type="NCBI Taxonomy" id="2850323"/>
    <lineage>
        <taxon>Bacteria</taxon>
        <taxon>Bacillati</taxon>
        <taxon>Bacillota</taxon>
        <taxon>Clostridia</taxon>
        <taxon>Lachnospirales</taxon>
        <taxon>Lachnospiraceae</taxon>
        <taxon>Diplocloster</taxon>
    </lineage>
</organism>
<accession>A0A949NGG1</accession>
<keyword evidence="2" id="KW-1185">Reference proteome</keyword>
<dbReference type="CDD" id="cd06223">
    <property type="entry name" value="PRTases_typeI"/>
    <property type="match status" value="1"/>
</dbReference>
<evidence type="ECO:0000313" key="1">
    <source>
        <dbReference type="EMBL" id="MBU9736443.1"/>
    </source>
</evidence>
<proteinExistence type="predicted"/>
<dbReference type="SUPFAM" id="SSF53271">
    <property type="entry name" value="PRTase-like"/>
    <property type="match status" value="1"/>
</dbReference>
<dbReference type="InterPro" id="IPR029057">
    <property type="entry name" value="PRTase-like"/>
</dbReference>
<dbReference type="AlphaFoldDB" id="A0A949NGG1"/>
<evidence type="ECO:0000313" key="2">
    <source>
        <dbReference type="Proteomes" id="UP000712157"/>
    </source>
</evidence>
<dbReference type="GO" id="GO:0016757">
    <property type="term" value="F:glycosyltransferase activity"/>
    <property type="evidence" value="ECO:0007669"/>
    <property type="project" value="UniProtKB-KW"/>
</dbReference>
<dbReference type="Proteomes" id="UP000712157">
    <property type="component" value="Unassembled WGS sequence"/>
</dbReference>
<keyword evidence="1" id="KW-0808">Transferase</keyword>
<protein>
    <submittedName>
        <fullName evidence="1">Orotate phosphoribosyltransferase</fullName>
    </submittedName>
</protein>
<sequence length="238" mass="26623">MQDRIKIPSKENPELHLTVTPGHFSSDRFHVNYYIDMSNLKMRQKESEMVAKTMSQRYVSRVNLTQTNMGGSDCAFFSEMARTFASKTPIDTIICMDGCEVIGAYVAQELSKLGVSSQNEHKSFYVVSPEFDSSGQMVVRDNIRRMIRNKHVLVVLATAMSGRTIYKSIKCITSYGGIVEGISVIFSVIDNIEGYPVNSVFNVSDLPDFKLSEPDDCEMCKAGLPMDAIVNSYGYSEL</sequence>